<dbReference type="EMBL" id="BMAU01021335">
    <property type="protein sequence ID" value="GFY15844.1"/>
    <property type="molecule type" value="Genomic_DNA"/>
</dbReference>
<organism evidence="1 2">
    <name type="scientific">Trichonephila clavipes</name>
    <name type="common">Golden silk orbweaver</name>
    <name type="synonym">Nephila clavipes</name>
    <dbReference type="NCBI Taxonomy" id="2585209"/>
    <lineage>
        <taxon>Eukaryota</taxon>
        <taxon>Metazoa</taxon>
        <taxon>Ecdysozoa</taxon>
        <taxon>Arthropoda</taxon>
        <taxon>Chelicerata</taxon>
        <taxon>Arachnida</taxon>
        <taxon>Araneae</taxon>
        <taxon>Araneomorphae</taxon>
        <taxon>Entelegynae</taxon>
        <taxon>Araneoidea</taxon>
        <taxon>Nephilidae</taxon>
        <taxon>Trichonephila</taxon>
    </lineage>
</organism>
<name>A0A8X6VK68_TRICX</name>
<sequence>MWPEPTDNVISWVFIALEQVFAIHSSKAAEWPGLAIGGILPKRHVRWLGESGQQPRLSAGALGLNPQWPEFPMDFQRSWCFGSRQYICQ</sequence>
<gene>
    <name evidence="1" type="ORF">TNCV_1284891</name>
</gene>
<evidence type="ECO:0000313" key="1">
    <source>
        <dbReference type="EMBL" id="GFY15844.1"/>
    </source>
</evidence>
<keyword evidence="2" id="KW-1185">Reference proteome</keyword>
<dbReference type="AlphaFoldDB" id="A0A8X6VK68"/>
<evidence type="ECO:0000313" key="2">
    <source>
        <dbReference type="Proteomes" id="UP000887159"/>
    </source>
</evidence>
<accession>A0A8X6VK68</accession>
<reference evidence="1" key="1">
    <citation type="submission" date="2020-08" db="EMBL/GenBank/DDBJ databases">
        <title>Multicomponent nature underlies the extraordinary mechanical properties of spider dragline silk.</title>
        <authorList>
            <person name="Kono N."/>
            <person name="Nakamura H."/>
            <person name="Mori M."/>
            <person name="Yoshida Y."/>
            <person name="Ohtoshi R."/>
            <person name="Malay A.D."/>
            <person name="Moran D.A.P."/>
            <person name="Tomita M."/>
            <person name="Numata K."/>
            <person name="Arakawa K."/>
        </authorList>
    </citation>
    <scope>NUCLEOTIDE SEQUENCE</scope>
</reference>
<protein>
    <submittedName>
        <fullName evidence="1">Uncharacterized protein</fullName>
    </submittedName>
</protein>
<comment type="caution">
    <text evidence="1">The sequence shown here is derived from an EMBL/GenBank/DDBJ whole genome shotgun (WGS) entry which is preliminary data.</text>
</comment>
<dbReference type="Proteomes" id="UP000887159">
    <property type="component" value="Unassembled WGS sequence"/>
</dbReference>
<proteinExistence type="predicted"/>